<sequence>MSKAFRLPVIILAGCAVIAGCASGGPAPPAASAPSSSTSAVNPATPMTTRTGASPTTTAPCVGLSICPPPPPDAEGNPACFYSDGWQPTSSGSGIEVWYFHEPQDMSKSGKVTAVVRKKDGSNESQEAVIEAGQQVHRFEFPTVDQSAVDEVFLDTGNSRCFVTGGSS</sequence>
<feature type="region of interest" description="Disordered" evidence="1">
    <location>
        <begin position="27"/>
        <end position="55"/>
    </location>
</feature>
<evidence type="ECO:0000256" key="1">
    <source>
        <dbReference type="SAM" id="MobiDB-lite"/>
    </source>
</evidence>
<protein>
    <recommendedName>
        <fullName evidence="5">Lipoprotein</fullName>
    </recommendedName>
</protein>
<accession>A0A1B4Y1T7</accession>
<gene>
    <name evidence="3" type="ORF">SHTP_1799</name>
</gene>
<feature type="signal peptide" evidence="2">
    <location>
        <begin position="1"/>
        <end position="24"/>
    </location>
</feature>
<feature type="compositionally biased region" description="Low complexity" evidence="1">
    <location>
        <begin position="32"/>
        <end position="55"/>
    </location>
</feature>
<evidence type="ECO:0008006" key="5">
    <source>
        <dbReference type="Google" id="ProtNLM"/>
    </source>
</evidence>
<dbReference type="RefSeq" id="WP_096370407.1">
    <property type="nucleotide sequence ID" value="NZ_AP017624.1"/>
</dbReference>
<evidence type="ECO:0000313" key="3">
    <source>
        <dbReference type="EMBL" id="BAV41019.1"/>
    </source>
</evidence>
<dbReference type="Proteomes" id="UP000218067">
    <property type="component" value="Chromosome"/>
</dbReference>
<reference evidence="3 4" key="1">
    <citation type="submission" date="2016-08" db="EMBL/GenBank/DDBJ databases">
        <title>Complete genome sequence of Mycobacterium shinshuense, a subspecies of M. ulcerans.</title>
        <authorList>
            <person name="Yoshida M."/>
            <person name="Ogura Y."/>
            <person name="Hayashi T."/>
            <person name="Hoshino Y."/>
        </authorList>
    </citation>
    <scope>NUCLEOTIDE SEQUENCE [LARGE SCALE GENOMIC DNA]</scope>
    <source>
        <strain evidence="4">ATCC 33728</strain>
    </source>
</reference>
<dbReference type="PROSITE" id="PS51257">
    <property type="entry name" value="PROKAR_LIPOPROTEIN"/>
    <property type="match status" value="1"/>
</dbReference>
<evidence type="ECO:0000256" key="2">
    <source>
        <dbReference type="SAM" id="SignalP"/>
    </source>
</evidence>
<dbReference type="EMBL" id="AP017624">
    <property type="protein sequence ID" value="BAV41019.1"/>
    <property type="molecule type" value="Genomic_DNA"/>
</dbReference>
<evidence type="ECO:0000313" key="4">
    <source>
        <dbReference type="Proteomes" id="UP000218067"/>
    </source>
</evidence>
<dbReference type="GeneID" id="93436421"/>
<keyword evidence="2" id="KW-0732">Signal</keyword>
<name>A0A1B4Y1T7_MYCUL</name>
<proteinExistence type="predicted"/>
<organism evidence="3 4">
    <name type="scientific">Mycobacterium ulcerans subsp. shinshuense</name>
    <dbReference type="NCBI Taxonomy" id="1124626"/>
    <lineage>
        <taxon>Bacteria</taxon>
        <taxon>Bacillati</taxon>
        <taxon>Actinomycetota</taxon>
        <taxon>Actinomycetes</taxon>
        <taxon>Mycobacteriales</taxon>
        <taxon>Mycobacteriaceae</taxon>
        <taxon>Mycobacterium</taxon>
        <taxon>Mycobacterium ulcerans group</taxon>
    </lineage>
</organism>
<feature type="chain" id="PRO_5039190605" description="Lipoprotein" evidence="2">
    <location>
        <begin position="25"/>
        <end position="168"/>
    </location>
</feature>
<dbReference type="AlphaFoldDB" id="A0A1B4Y1T7"/>